<dbReference type="PANTHER" id="PTHR11439:SF483">
    <property type="entry name" value="PEPTIDE SYNTHASE GLIP-LIKE, PUTATIVE (AFU_ORTHOLOGUE AFUA_3G12920)-RELATED"/>
    <property type="match status" value="1"/>
</dbReference>
<dbReference type="EMBL" id="BQNB010019065">
    <property type="protein sequence ID" value="GJT81237.1"/>
    <property type="molecule type" value="Genomic_DNA"/>
</dbReference>
<organism evidence="6 7">
    <name type="scientific">Tanacetum coccineum</name>
    <dbReference type="NCBI Taxonomy" id="301880"/>
    <lineage>
        <taxon>Eukaryota</taxon>
        <taxon>Viridiplantae</taxon>
        <taxon>Streptophyta</taxon>
        <taxon>Embryophyta</taxon>
        <taxon>Tracheophyta</taxon>
        <taxon>Spermatophyta</taxon>
        <taxon>Magnoliopsida</taxon>
        <taxon>eudicotyledons</taxon>
        <taxon>Gunneridae</taxon>
        <taxon>Pentapetalae</taxon>
        <taxon>asterids</taxon>
        <taxon>campanulids</taxon>
        <taxon>Asterales</taxon>
        <taxon>Asteraceae</taxon>
        <taxon>Asteroideae</taxon>
        <taxon>Anthemideae</taxon>
        <taxon>Anthemidinae</taxon>
        <taxon>Tanacetum</taxon>
    </lineage>
</organism>
<dbReference type="CDD" id="cd09272">
    <property type="entry name" value="RNase_HI_RT_Ty1"/>
    <property type="match status" value="1"/>
</dbReference>
<evidence type="ECO:0000313" key="7">
    <source>
        <dbReference type="Proteomes" id="UP001151760"/>
    </source>
</evidence>
<comment type="caution">
    <text evidence="6">The sequence shown here is derived from an EMBL/GenBank/DDBJ whole genome shotgun (WGS) entry which is preliminary data.</text>
</comment>
<evidence type="ECO:0000256" key="2">
    <source>
        <dbReference type="SAM" id="MobiDB-lite"/>
    </source>
</evidence>
<feature type="domain" description="GAG-pre-integrase" evidence="4">
    <location>
        <begin position="93"/>
        <end position="165"/>
    </location>
</feature>
<dbReference type="Pfam" id="PF22936">
    <property type="entry name" value="Pol_BBD"/>
    <property type="match status" value="1"/>
</dbReference>
<feature type="domain" description="Retrovirus-related Pol polyprotein from transposon TNT 1-94-like beta-barrel" evidence="5">
    <location>
        <begin position="1"/>
        <end position="64"/>
    </location>
</feature>
<dbReference type="Pfam" id="PF07727">
    <property type="entry name" value="RVT_2"/>
    <property type="match status" value="1"/>
</dbReference>
<accession>A0ABQ5H1V7</accession>
<sequence length="902" mass="101808">MTGDRSQLTNFVNKVLGTVKFGNDHVAKILGYGDYQIGNVMILMVYYVQGLGHNLFHIGQFCDSNLEVSFRQHTCFICNLEGVDLLTGSRGNNLYTLSPRNMMASSPICLLSKASKTESWLWHQHLSHQNFGAINHLARHGLVQGLPKLKFEKDYLCSACAMGKSNKKPHKPKSEDTNQEKLYLLHMDLCGPMRVAKSARTMLIYAKAPLFLWAEAVATACFTQNRSVICLYHGKTPYELLHDKLPDLSFFHVFGALSYLTNDSENLGKRIVETIHVDFDELTAMASKHTSSGPSLHEMTPATISSGLMPNPPPSTPFVPPSRTDWDLLFQPLFDELLTPPPSVDYLTTKVTALIVEVVATELAASTGSPSSTTVDQDAPTPSNSQTIPETQSLVITNNVEEDNHDLDVAHMNNDPFFGILIPENISEASSYLDVIPTVIEAIQEELHEFKRLEVWELIPSPYKVMVITLKWIYKVKLDEMGGILTNKARLVARGYRQEEGIDFEESFALVAKLDAIQIFLPYYAHMNMIVYQMDVKMAFLNSILPEEVYVSQSDGFVDQDNPDHVYKLKKALYWLKQALRVWYDLLSKFLLSQEFSKGTVDPTLFIKRQGKDILLISQSPRGIFLNQSKYALESLKKYGMESSDPVDTPMVEKSKLDEDTQGKAIDPTHYHGIIGTLMYLTTSRPDLTFVVCMCARYQAKPTEKHLHAVKRIFKYLRGTINRGLWYLKDSSIALTAYADADHAGCQDTRQSTSGCMQLLGDRLVSWSSKRQKSAAISSTKAEYIAMSGCCAQILWMRSQLTDYGLGFNKIPMYCDNKSAIALCCNNVQHSRSKHIDIRFHFIKEQVENGVVELYFVNTEYQLADIFTKALCRERIEFLINKLGMRSFTPETLKQLADEAEE</sequence>
<evidence type="ECO:0000259" key="4">
    <source>
        <dbReference type="Pfam" id="PF13976"/>
    </source>
</evidence>
<keyword evidence="7" id="KW-1185">Reference proteome</keyword>
<dbReference type="InterPro" id="IPR054722">
    <property type="entry name" value="PolX-like_BBD"/>
</dbReference>
<dbReference type="Proteomes" id="UP001151760">
    <property type="component" value="Unassembled WGS sequence"/>
</dbReference>
<protein>
    <submittedName>
        <fullName evidence="6">Retrovirus-related pol polyprotein from transposon TNT 1-94</fullName>
    </submittedName>
</protein>
<evidence type="ECO:0000259" key="5">
    <source>
        <dbReference type="Pfam" id="PF22936"/>
    </source>
</evidence>
<dbReference type="Pfam" id="PF13976">
    <property type="entry name" value="gag_pre-integrs"/>
    <property type="match status" value="1"/>
</dbReference>
<proteinExistence type="predicted"/>
<name>A0ABQ5H1V7_9ASTR</name>
<evidence type="ECO:0000313" key="6">
    <source>
        <dbReference type="EMBL" id="GJT81237.1"/>
    </source>
</evidence>
<reference evidence="6" key="2">
    <citation type="submission" date="2022-01" db="EMBL/GenBank/DDBJ databases">
        <authorList>
            <person name="Yamashiro T."/>
            <person name="Shiraishi A."/>
            <person name="Satake H."/>
            <person name="Nakayama K."/>
        </authorList>
    </citation>
    <scope>NUCLEOTIDE SEQUENCE</scope>
</reference>
<feature type="region of interest" description="Disordered" evidence="2">
    <location>
        <begin position="288"/>
        <end position="320"/>
    </location>
</feature>
<feature type="region of interest" description="Disordered" evidence="2">
    <location>
        <begin position="366"/>
        <end position="389"/>
    </location>
</feature>
<gene>
    <name evidence="6" type="ORF">Tco_1055579</name>
</gene>
<keyword evidence="1" id="KW-0064">Aspartyl protease</keyword>
<dbReference type="SUPFAM" id="SSF56672">
    <property type="entry name" value="DNA/RNA polymerases"/>
    <property type="match status" value="1"/>
</dbReference>
<keyword evidence="1" id="KW-0645">Protease</keyword>
<dbReference type="InterPro" id="IPR025724">
    <property type="entry name" value="GAG-pre-integrase_dom"/>
</dbReference>
<feature type="domain" description="Reverse transcriptase Ty1/copia-type" evidence="3">
    <location>
        <begin position="454"/>
        <end position="620"/>
    </location>
</feature>
<evidence type="ECO:0000259" key="3">
    <source>
        <dbReference type="Pfam" id="PF07727"/>
    </source>
</evidence>
<dbReference type="InterPro" id="IPR043502">
    <property type="entry name" value="DNA/RNA_pol_sf"/>
</dbReference>
<keyword evidence="1" id="KW-0378">Hydrolase</keyword>
<reference evidence="6" key="1">
    <citation type="journal article" date="2022" name="Int. J. Mol. Sci.">
        <title>Draft Genome of Tanacetum Coccineum: Genomic Comparison of Closely Related Tanacetum-Family Plants.</title>
        <authorList>
            <person name="Yamashiro T."/>
            <person name="Shiraishi A."/>
            <person name="Nakayama K."/>
            <person name="Satake H."/>
        </authorList>
    </citation>
    <scope>NUCLEOTIDE SEQUENCE</scope>
</reference>
<dbReference type="InterPro" id="IPR013103">
    <property type="entry name" value="RVT_2"/>
</dbReference>
<evidence type="ECO:0000256" key="1">
    <source>
        <dbReference type="ARBA" id="ARBA00022750"/>
    </source>
</evidence>
<dbReference type="PANTHER" id="PTHR11439">
    <property type="entry name" value="GAG-POL-RELATED RETROTRANSPOSON"/>
    <property type="match status" value="1"/>
</dbReference>
<feature type="compositionally biased region" description="Pro residues" evidence="2">
    <location>
        <begin position="310"/>
        <end position="320"/>
    </location>
</feature>